<dbReference type="InterPro" id="IPR001680">
    <property type="entry name" value="WD40_rpt"/>
</dbReference>
<dbReference type="SUPFAM" id="SSF50978">
    <property type="entry name" value="WD40 repeat-like"/>
    <property type="match status" value="1"/>
</dbReference>
<dbReference type="InterPro" id="IPR015943">
    <property type="entry name" value="WD40/YVTN_repeat-like_dom_sf"/>
</dbReference>
<keyword evidence="3" id="KW-0833">Ubl conjugation pathway</keyword>
<evidence type="ECO:0000313" key="5">
    <source>
        <dbReference type="Ensembl" id="ENSEEEP00000020351.2"/>
    </source>
</evidence>
<evidence type="ECO:0000256" key="4">
    <source>
        <dbReference type="PROSITE-ProRule" id="PRU00221"/>
    </source>
</evidence>
<dbReference type="PANTHER" id="PTHR15622">
    <property type="entry name" value="WD40 REPEAT PROTEIN"/>
    <property type="match status" value="1"/>
</dbReference>
<reference evidence="6" key="1">
    <citation type="journal article" date="2014" name="Science">
        <title>Nonhuman genetics. Genomic basis for the convergent evolution of electric organs.</title>
        <authorList>
            <person name="Gallant J.R."/>
            <person name="Traeger L.L."/>
            <person name="Volkening J.D."/>
            <person name="Moffett H."/>
            <person name="Chen P.H."/>
            <person name="Novina C.D."/>
            <person name="Phillips G.N.Jr."/>
            <person name="Anand R."/>
            <person name="Wells G.B."/>
            <person name="Pinch M."/>
            <person name="Guth R."/>
            <person name="Unguez G.A."/>
            <person name="Albert J.S."/>
            <person name="Zakon H.H."/>
            <person name="Samanta M.P."/>
            <person name="Sussman M.R."/>
        </authorList>
    </citation>
    <scope>NUCLEOTIDE SEQUENCE [LARGE SCALE GENOMIC DNA]</scope>
</reference>
<dbReference type="PROSITE" id="PS50082">
    <property type="entry name" value="WD_REPEATS_2"/>
    <property type="match status" value="1"/>
</dbReference>
<keyword evidence="2" id="KW-0677">Repeat</keyword>
<reference evidence="5" key="4">
    <citation type="submission" date="2025-08" db="UniProtKB">
        <authorList>
            <consortium name="Ensembl"/>
        </authorList>
    </citation>
    <scope>IDENTIFICATION</scope>
</reference>
<dbReference type="InterPro" id="IPR019775">
    <property type="entry name" value="WD40_repeat_CS"/>
</dbReference>
<evidence type="ECO:0000256" key="1">
    <source>
        <dbReference type="ARBA" id="ARBA00022574"/>
    </source>
</evidence>
<dbReference type="PROSITE" id="PS50294">
    <property type="entry name" value="WD_REPEATS_REGION"/>
    <property type="match status" value="1"/>
</dbReference>
<dbReference type="Pfam" id="PF00400">
    <property type="entry name" value="WD40"/>
    <property type="match status" value="2"/>
</dbReference>
<dbReference type="SMART" id="SM00320">
    <property type="entry name" value="WD40"/>
    <property type="match status" value="2"/>
</dbReference>
<name>A0A4W4F8C4_ELEEL</name>
<dbReference type="InterPro" id="IPR036322">
    <property type="entry name" value="WD40_repeat_dom_sf"/>
</dbReference>
<accession>A0A4W4F8C4</accession>
<evidence type="ECO:0000256" key="3">
    <source>
        <dbReference type="ARBA" id="ARBA00022786"/>
    </source>
</evidence>
<keyword evidence="1 4" id="KW-0853">WD repeat</keyword>
<dbReference type="AlphaFoldDB" id="A0A4W4F8C4"/>
<protein>
    <submittedName>
        <fullName evidence="5">Uncharacterized protein</fullName>
    </submittedName>
</protein>
<keyword evidence="6" id="KW-1185">Reference proteome</keyword>
<reference evidence="5" key="5">
    <citation type="submission" date="2025-09" db="UniProtKB">
        <authorList>
            <consortium name="Ensembl"/>
        </authorList>
    </citation>
    <scope>IDENTIFICATION</scope>
</reference>
<reference evidence="6" key="2">
    <citation type="journal article" date="2017" name="Sci. Adv.">
        <title>A tail of two voltages: Proteomic comparison of the three electric organs of the electric eel.</title>
        <authorList>
            <person name="Traeger L.L."/>
            <person name="Sabat G."/>
            <person name="Barrett-Wilt G.A."/>
            <person name="Wells G.B."/>
            <person name="Sussman M.R."/>
        </authorList>
    </citation>
    <scope>NUCLEOTIDE SEQUENCE [LARGE SCALE GENOMIC DNA]</scope>
</reference>
<gene>
    <name evidence="5" type="primary">WSB2</name>
</gene>
<dbReference type="Proteomes" id="UP000314983">
    <property type="component" value="Chromosome 9"/>
</dbReference>
<dbReference type="PANTHER" id="PTHR15622:SF1">
    <property type="entry name" value="WD REPEAT AND SOCS BOX-CONTAINING PROTEIN 2"/>
    <property type="match status" value="1"/>
</dbReference>
<evidence type="ECO:0000313" key="6">
    <source>
        <dbReference type="Proteomes" id="UP000314983"/>
    </source>
</evidence>
<dbReference type="PROSITE" id="PS00678">
    <property type="entry name" value="WD_REPEATS_1"/>
    <property type="match status" value="1"/>
</dbReference>
<dbReference type="Gene3D" id="2.130.10.10">
    <property type="entry name" value="YVTN repeat-like/Quinoprotein amine dehydrogenase"/>
    <property type="match status" value="1"/>
</dbReference>
<dbReference type="GeneTree" id="ENSGT00890000139406"/>
<organism evidence="5 6">
    <name type="scientific">Electrophorus electricus</name>
    <name type="common">Electric eel</name>
    <name type="synonym">Gymnotus electricus</name>
    <dbReference type="NCBI Taxonomy" id="8005"/>
    <lineage>
        <taxon>Eukaryota</taxon>
        <taxon>Metazoa</taxon>
        <taxon>Chordata</taxon>
        <taxon>Craniata</taxon>
        <taxon>Vertebrata</taxon>
        <taxon>Euteleostomi</taxon>
        <taxon>Actinopterygii</taxon>
        <taxon>Neopterygii</taxon>
        <taxon>Teleostei</taxon>
        <taxon>Ostariophysi</taxon>
        <taxon>Gymnotiformes</taxon>
        <taxon>Gymnotoidei</taxon>
        <taxon>Gymnotidae</taxon>
        <taxon>Electrophorus</taxon>
    </lineage>
</organism>
<dbReference type="GO" id="GO:0000209">
    <property type="term" value="P:protein polyubiquitination"/>
    <property type="evidence" value="ECO:0007669"/>
    <property type="project" value="TreeGrafter"/>
</dbReference>
<proteinExistence type="predicted"/>
<sequence>GMAFGPRLSNRLLLSLTGHKSVVRDLVFAPNGTLTLVSASRDKTLRIWDLSKKGAPCRVLTGPNYWVFKCSVSPDSSMIASVCNLDSVSISDHLLKMHIHA</sequence>
<reference evidence="5" key="3">
    <citation type="submission" date="2020-05" db="EMBL/GenBank/DDBJ databases">
        <title>Electrophorus electricus (electric eel) genome, fEleEle1, primary haplotype.</title>
        <authorList>
            <person name="Myers G."/>
            <person name="Meyer A."/>
            <person name="Fedrigo O."/>
            <person name="Formenti G."/>
            <person name="Rhie A."/>
            <person name="Tracey A."/>
            <person name="Sims Y."/>
            <person name="Jarvis E.D."/>
        </authorList>
    </citation>
    <scope>NUCLEOTIDE SEQUENCE [LARGE SCALE GENOMIC DNA]</scope>
</reference>
<dbReference type="InterPro" id="IPR051983">
    <property type="entry name" value="WSB_SOCS-box_domain"/>
</dbReference>
<dbReference type="Ensembl" id="ENSEEET00000020577.2">
    <property type="protein sequence ID" value="ENSEEEP00000020351.2"/>
    <property type="gene ID" value="ENSEEEG00000009927.2"/>
</dbReference>
<evidence type="ECO:0000256" key="2">
    <source>
        <dbReference type="ARBA" id="ARBA00022737"/>
    </source>
</evidence>
<feature type="repeat" description="WD" evidence="4">
    <location>
        <begin position="16"/>
        <end position="51"/>
    </location>
</feature>